<evidence type="ECO:0000313" key="3">
    <source>
        <dbReference type="Proteomes" id="UP000626109"/>
    </source>
</evidence>
<accession>A0A813ISN4</accession>
<evidence type="ECO:0000256" key="1">
    <source>
        <dbReference type="SAM" id="MobiDB-lite"/>
    </source>
</evidence>
<feature type="compositionally biased region" description="Polar residues" evidence="1">
    <location>
        <begin position="44"/>
        <end position="53"/>
    </location>
</feature>
<comment type="caution">
    <text evidence="2">The sequence shown here is derived from an EMBL/GenBank/DDBJ whole genome shotgun (WGS) entry which is preliminary data.</text>
</comment>
<feature type="compositionally biased region" description="Low complexity" evidence="1">
    <location>
        <begin position="21"/>
        <end position="35"/>
    </location>
</feature>
<name>A0A813ISN4_POLGL</name>
<proteinExistence type="predicted"/>
<sequence>MTLSGSGTSHPTPAQPPSKKATATQSQHSASTTTHCAPEAMITLSGSGTSRPSLPQVALEEEEEVALEEEEVALEKEEEEGCPKFLKWRGRSPSSSRSPRCRSDSCWRQSPLSVQCLTPSGRTSAQFATFWRSCGQIPASAQLARI</sequence>
<feature type="compositionally biased region" description="Polar residues" evidence="1">
    <location>
        <begin position="1"/>
        <end position="12"/>
    </location>
</feature>
<protein>
    <submittedName>
        <fullName evidence="2">Uncharacterized protein</fullName>
    </submittedName>
</protein>
<organism evidence="2 3">
    <name type="scientific">Polarella glacialis</name>
    <name type="common">Dinoflagellate</name>
    <dbReference type="NCBI Taxonomy" id="89957"/>
    <lineage>
        <taxon>Eukaryota</taxon>
        <taxon>Sar</taxon>
        <taxon>Alveolata</taxon>
        <taxon>Dinophyceae</taxon>
        <taxon>Suessiales</taxon>
        <taxon>Suessiaceae</taxon>
        <taxon>Polarella</taxon>
    </lineage>
</organism>
<reference evidence="2" key="1">
    <citation type="submission" date="2021-02" db="EMBL/GenBank/DDBJ databases">
        <authorList>
            <person name="Dougan E. K."/>
            <person name="Rhodes N."/>
            <person name="Thang M."/>
            <person name="Chan C."/>
        </authorList>
    </citation>
    <scope>NUCLEOTIDE SEQUENCE</scope>
</reference>
<feature type="region of interest" description="Disordered" evidence="1">
    <location>
        <begin position="1"/>
        <end position="64"/>
    </location>
</feature>
<dbReference type="EMBL" id="CAJNNW010013738">
    <property type="protein sequence ID" value="CAE8655732.1"/>
    <property type="molecule type" value="Genomic_DNA"/>
</dbReference>
<gene>
    <name evidence="2" type="ORF">PGLA2088_LOCUS11781</name>
</gene>
<evidence type="ECO:0000313" key="2">
    <source>
        <dbReference type="EMBL" id="CAE8655732.1"/>
    </source>
</evidence>
<dbReference type="Proteomes" id="UP000626109">
    <property type="component" value="Unassembled WGS sequence"/>
</dbReference>
<dbReference type="AlphaFoldDB" id="A0A813ISN4"/>